<keyword evidence="5" id="KW-1185">Reference proteome</keyword>
<feature type="compositionally biased region" description="Basic and acidic residues" evidence="1">
    <location>
        <begin position="235"/>
        <end position="257"/>
    </location>
</feature>
<dbReference type="GO" id="GO:0030286">
    <property type="term" value="C:dynein complex"/>
    <property type="evidence" value="ECO:0007669"/>
    <property type="project" value="InterPro"/>
</dbReference>
<feature type="region of interest" description="Disordered" evidence="1">
    <location>
        <begin position="235"/>
        <end position="260"/>
    </location>
</feature>
<feature type="transmembrane region" description="Helical" evidence="2">
    <location>
        <begin position="648"/>
        <end position="667"/>
    </location>
</feature>
<organism evidence="4 5">
    <name type="scientific">Symbiodinium pilosum</name>
    <name type="common">Dinoflagellate</name>
    <dbReference type="NCBI Taxonomy" id="2952"/>
    <lineage>
        <taxon>Eukaryota</taxon>
        <taxon>Sar</taxon>
        <taxon>Alveolata</taxon>
        <taxon>Dinophyceae</taxon>
        <taxon>Suessiales</taxon>
        <taxon>Symbiodiniaceae</taxon>
        <taxon>Symbiodinium</taxon>
    </lineage>
</organism>
<evidence type="ECO:0000313" key="4">
    <source>
        <dbReference type="EMBL" id="CAE7683634.1"/>
    </source>
</evidence>
<feature type="domain" description="Dynein heavy chain ATP-binding dynein motor region" evidence="3">
    <location>
        <begin position="277"/>
        <end position="360"/>
    </location>
</feature>
<dbReference type="InterPro" id="IPR026983">
    <property type="entry name" value="DHC"/>
</dbReference>
<sequence>MPSFASGLYAAVALGYLGPVAPSERPSWEKSGFSFSDQVHHQWEVGSHTSRSDVDVEDPGNSLDLADIENRMSTHRTEMEEMEEESESNSPWTLASFLFDEVSEHEWNAQGLPGGLSTSAALALRVQSTPVLLDPHEQACKWLRKQTASLTVTHAASPRLNQALAACLREGKPLLVLGCSSELSPSILTYLKTGQEPSKAHTCSCLLFAICTCTCGLVEDAKKEVSVSITRELKRPGRANRDRAESAADSEDAKSEAESLADVQVEEMEDHGPEIGNAEFRLFLVASLKRLDLSSSLRVKTAVVNFTTDQNSLEDHFLIRLSQERETTELTNFVQNQRDFLMLEDQLLSQLTDSETGLLVVDTLATVATSAGRLQELRETLAEMMLVLRAQLEKNRSVYGDLAERCAALFTSLDSLADACGLPFLCSLADTGESASAACQALLKQQTLVAFGQDTFLSTMASMVVLTSSSLWAVASRILRRFAGSFFRSQRNLLLVHTALQIDPQEPPYLNFLFHGTLQPCEPPPRQSTKMATQLPSGRPEISWPRAVWKNVCALAELPMFQDLPTHIEEDLESWKTVLQAPSSESSATASYPAPWSELVGFHRVLLVRALQPALTSRELLLYSMEVLRGPDADDEGMAVEAQILMRWTVCGVMFGWVTLLPVLLVQPHEERPRQQLFRQFLLKPCLFLLPLWMLLWLLDCLQLLFMIQLIHPFYYFACCHTLIPAVLVRYLFAMQVADERLVLDQRSSRGLEGRPVTAVPSVVEDPAPVLLKELITLNPVAMLGLGTCASIPIVVCSLFTVFQTERAKHAQGFVNLIYGLLTVFQLASLYLLYHLRFAQLPEMYLAAFYFLVSIPCFAMWCVCLACANHFAKKDLQLCQDQRLHRAKQLLSSNDQPAGLLVDCTEAITREYELIYTA</sequence>
<keyword evidence="2" id="KW-1133">Transmembrane helix</keyword>
<evidence type="ECO:0000256" key="2">
    <source>
        <dbReference type="SAM" id="Phobius"/>
    </source>
</evidence>
<proteinExistence type="predicted"/>
<dbReference type="OrthoDB" id="421911at2759"/>
<dbReference type="Gene3D" id="3.40.50.300">
    <property type="entry name" value="P-loop containing nucleotide triphosphate hydrolases"/>
    <property type="match status" value="1"/>
</dbReference>
<comment type="caution">
    <text evidence="4">The sequence shown here is derived from an EMBL/GenBank/DDBJ whole genome shotgun (WGS) entry which is preliminary data.</text>
</comment>
<reference evidence="4" key="1">
    <citation type="submission" date="2021-02" db="EMBL/GenBank/DDBJ databases">
        <authorList>
            <person name="Dougan E. K."/>
            <person name="Rhodes N."/>
            <person name="Thang M."/>
            <person name="Chan C."/>
        </authorList>
    </citation>
    <scope>NUCLEOTIDE SEQUENCE</scope>
</reference>
<feature type="transmembrane region" description="Helical" evidence="2">
    <location>
        <begin position="814"/>
        <end position="834"/>
    </location>
</feature>
<dbReference type="PANTHER" id="PTHR45703:SF36">
    <property type="entry name" value="DYNEIN HEAVY CHAIN, CYTOPLASMIC"/>
    <property type="match status" value="1"/>
</dbReference>
<evidence type="ECO:0000256" key="1">
    <source>
        <dbReference type="SAM" id="MobiDB-lite"/>
    </source>
</evidence>
<feature type="transmembrane region" description="Helical" evidence="2">
    <location>
        <begin position="687"/>
        <end position="707"/>
    </location>
</feature>
<evidence type="ECO:0000313" key="5">
    <source>
        <dbReference type="Proteomes" id="UP000649617"/>
    </source>
</evidence>
<feature type="transmembrane region" description="Helical" evidence="2">
    <location>
        <begin position="781"/>
        <end position="802"/>
    </location>
</feature>
<keyword evidence="2" id="KW-0812">Transmembrane</keyword>
<feature type="domain" description="Dynein heavy chain ATP-binding dynein motor region" evidence="3">
    <location>
        <begin position="106"/>
        <end position="192"/>
    </location>
</feature>
<dbReference type="GO" id="GO:0051959">
    <property type="term" value="F:dynein light intermediate chain binding"/>
    <property type="evidence" value="ECO:0007669"/>
    <property type="project" value="InterPro"/>
</dbReference>
<dbReference type="GO" id="GO:0007018">
    <property type="term" value="P:microtubule-based movement"/>
    <property type="evidence" value="ECO:0007669"/>
    <property type="project" value="InterPro"/>
</dbReference>
<keyword evidence="2" id="KW-0472">Membrane</keyword>
<dbReference type="Proteomes" id="UP000649617">
    <property type="component" value="Unassembled WGS sequence"/>
</dbReference>
<protein>
    <recommendedName>
        <fullName evidence="3">Dynein heavy chain ATP-binding dynein motor region domain-containing protein</fullName>
    </recommendedName>
</protein>
<accession>A0A812WG91</accession>
<dbReference type="InterPro" id="IPR027417">
    <property type="entry name" value="P-loop_NTPase"/>
</dbReference>
<feature type="transmembrane region" description="Helical" evidence="2">
    <location>
        <begin position="846"/>
        <end position="868"/>
    </location>
</feature>
<dbReference type="Pfam" id="PF12781">
    <property type="entry name" value="AAA_9"/>
    <property type="match status" value="2"/>
</dbReference>
<name>A0A812WG91_SYMPI</name>
<gene>
    <name evidence="4" type="ORF">SPIL2461_LOCUS19079</name>
</gene>
<evidence type="ECO:0000259" key="3">
    <source>
        <dbReference type="Pfam" id="PF12781"/>
    </source>
</evidence>
<dbReference type="GO" id="GO:0045505">
    <property type="term" value="F:dynein intermediate chain binding"/>
    <property type="evidence" value="ECO:0007669"/>
    <property type="project" value="InterPro"/>
</dbReference>
<dbReference type="InterPro" id="IPR035706">
    <property type="entry name" value="AAA_9"/>
</dbReference>
<dbReference type="PANTHER" id="PTHR45703">
    <property type="entry name" value="DYNEIN HEAVY CHAIN"/>
    <property type="match status" value="1"/>
</dbReference>
<dbReference type="AlphaFoldDB" id="A0A812WG91"/>
<dbReference type="EMBL" id="CAJNIZ010044271">
    <property type="protein sequence ID" value="CAE7683634.1"/>
    <property type="molecule type" value="Genomic_DNA"/>
</dbReference>